<evidence type="ECO:0000256" key="5">
    <source>
        <dbReference type="SAM" id="Phobius"/>
    </source>
</evidence>
<evidence type="ECO:0000256" key="1">
    <source>
        <dbReference type="ARBA" id="ARBA00004141"/>
    </source>
</evidence>
<dbReference type="InterPro" id="IPR036259">
    <property type="entry name" value="MFS_trans_sf"/>
</dbReference>
<feature type="transmembrane region" description="Helical" evidence="5">
    <location>
        <begin position="94"/>
        <end position="113"/>
    </location>
</feature>
<dbReference type="GO" id="GO:0016020">
    <property type="term" value="C:membrane"/>
    <property type="evidence" value="ECO:0007669"/>
    <property type="project" value="UniProtKB-SubCell"/>
</dbReference>
<feature type="transmembrane region" description="Helical" evidence="5">
    <location>
        <begin position="211"/>
        <end position="231"/>
    </location>
</feature>
<accession>A0A078A9N6</accession>
<feature type="transmembrane region" description="Helical" evidence="5">
    <location>
        <begin position="182"/>
        <end position="205"/>
    </location>
</feature>
<sequence>MIPFGRYQTFLAALYFANFITNSFLCYNYSYLLILPQYKCLNQTTNMYESCENEYICQTLNQQQRGKLWFVNYQDMLSMDNWIDRLQMHCSEGYLIGLFGSMEFFGTSIAALIFPPLADTYGRKYFSYVSMWLTVLVMLILLIFRNNHIYYVALTLNGVCIGLKQFIFYTHIMEFMGHKTSFVSGLFFFVDGAVFTVSPLILYFITRNTQIFVYIGLTLSVVTIFISHTYLKIPESIKFNLIKNNYQELNEDIRNIMSFNNTPEDIQKKVMIELQTYEDQQILTKQNEIALKYQQEDEGLLQQKIIISQKQHQNKSLLGTLLSTKYAVYNMILISVGWITATFIFFLLDFFVKYLPGNIYINQLVASLSMFGYLISDPVAAISNNKISLLASFIASLVAVLVMTGVHNLNQYMFAIIFLIYFQPSFCLQVMEFAISFVDYALCWLLNQQNYIINQYPCML</sequence>
<keyword evidence="4 5" id="KW-0472">Membrane</keyword>
<dbReference type="PANTHER" id="PTHR24064">
    <property type="entry name" value="SOLUTE CARRIER FAMILY 22 MEMBER"/>
    <property type="match status" value="1"/>
</dbReference>
<organism evidence="6 7">
    <name type="scientific">Stylonychia lemnae</name>
    <name type="common">Ciliate</name>
    <dbReference type="NCBI Taxonomy" id="5949"/>
    <lineage>
        <taxon>Eukaryota</taxon>
        <taxon>Sar</taxon>
        <taxon>Alveolata</taxon>
        <taxon>Ciliophora</taxon>
        <taxon>Intramacronucleata</taxon>
        <taxon>Spirotrichea</taxon>
        <taxon>Stichotrichia</taxon>
        <taxon>Sporadotrichida</taxon>
        <taxon>Oxytrichidae</taxon>
        <taxon>Stylonychinae</taxon>
        <taxon>Stylonychia</taxon>
    </lineage>
</organism>
<feature type="transmembrane region" description="Helical" evidence="5">
    <location>
        <begin position="12"/>
        <end position="34"/>
    </location>
</feature>
<dbReference type="Pfam" id="PF07690">
    <property type="entry name" value="MFS_1"/>
    <property type="match status" value="1"/>
</dbReference>
<feature type="transmembrane region" description="Helical" evidence="5">
    <location>
        <begin position="326"/>
        <end position="348"/>
    </location>
</feature>
<feature type="transmembrane region" description="Helical" evidence="5">
    <location>
        <begin position="354"/>
        <end position="375"/>
    </location>
</feature>
<dbReference type="Gene3D" id="1.20.1250.20">
    <property type="entry name" value="MFS general substrate transporter like domains"/>
    <property type="match status" value="1"/>
</dbReference>
<dbReference type="SUPFAM" id="SSF103473">
    <property type="entry name" value="MFS general substrate transporter"/>
    <property type="match status" value="1"/>
</dbReference>
<keyword evidence="2 5" id="KW-0812">Transmembrane</keyword>
<feature type="transmembrane region" description="Helical" evidence="5">
    <location>
        <begin position="150"/>
        <end position="170"/>
    </location>
</feature>
<dbReference type="EMBL" id="CCKQ01007592">
    <property type="protein sequence ID" value="CDW78985.1"/>
    <property type="molecule type" value="Genomic_DNA"/>
</dbReference>
<dbReference type="InterPro" id="IPR011701">
    <property type="entry name" value="MFS"/>
</dbReference>
<dbReference type="OrthoDB" id="5296287at2759"/>
<name>A0A078A9N6_STYLE</name>
<evidence type="ECO:0000256" key="2">
    <source>
        <dbReference type="ARBA" id="ARBA00022692"/>
    </source>
</evidence>
<comment type="subcellular location">
    <subcellularLocation>
        <location evidence="1">Membrane</location>
        <topology evidence="1">Multi-pass membrane protein</topology>
    </subcellularLocation>
</comment>
<dbReference type="InParanoid" id="A0A078A9N6"/>
<evidence type="ECO:0000313" key="7">
    <source>
        <dbReference type="Proteomes" id="UP000039865"/>
    </source>
</evidence>
<keyword evidence="3 5" id="KW-1133">Transmembrane helix</keyword>
<keyword evidence="7" id="KW-1185">Reference proteome</keyword>
<dbReference type="Proteomes" id="UP000039865">
    <property type="component" value="Unassembled WGS sequence"/>
</dbReference>
<feature type="transmembrane region" description="Helical" evidence="5">
    <location>
        <begin position="387"/>
        <end position="406"/>
    </location>
</feature>
<gene>
    <name evidence="6" type="primary">Contig8093.g8630</name>
    <name evidence="6" type="ORF">STYLEM_7970</name>
</gene>
<feature type="transmembrane region" description="Helical" evidence="5">
    <location>
        <begin position="412"/>
        <end position="431"/>
    </location>
</feature>
<evidence type="ECO:0000256" key="4">
    <source>
        <dbReference type="ARBA" id="ARBA00023136"/>
    </source>
</evidence>
<reference evidence="6 7" key="1">
    <citation type="submission" date="2014-06" db="EMBL/GenBank/DDBJ databases">
        <authorList>
            <person name="Swart Estienne"/>
        </authorList>
    </citation>
    <scope>NUCLEOTIDE SEQUENCE [LARGE SCALE GENOMIC DNA]</scope>
    <source>
        <strain evidence="6 7">130c</strain>
    </source>
</reference>
<feature type="transmembrane region" description="Helical" evidence="5">
    <location>
        <begin position="125"/>
        <end position="144"/>
    </location>
</feature>
<evidence type="ECO:0000313" key="6">
    <source>
        <dbReference type="EMBL" id="CDW78985.1"/>
    </source>
</evidence>
<evidence type="ECO:0000256" key="3">
    <source>
        <dbReference type="ARBA" id="ARBA00022989"/>
    </source>
</evidence>
<proteinExistence type="predicted"/>
<dbReference type="AlphaFoldDB" id="A0A078A9N6"/>
<protein>
    <submittedName>
        <fullName evidence="6">Solute carrier family member 5</fullName>
    </submittedName>
</protein>
<dbReference type="GO" id="GO:0022857">
    <property type="term" value="F:transmembrane transporter activity"/>
    <property type="evidence" value="ECO:0007669"/>
    <property type="project" value="InterPro"/>
</dbReference>